<evidence type="ECO:0000259" key="2">
    <source>
        <dbReference type="PROSITE" id="PS51180"/>
    </source>
</evidence>
<dbReference type="PANTHER" id="PTHR23030">
    <property type="entry name" value="PCD6 INTERACTING PROTEIN-RELATED"/>
    <property type="match status" value="1"/>
</dbReference>
<dbReference type="CDD" id="cd09241">
    <property type="entry name" value="BRO1_ScRim20-like"/>
    <property type="match status" value="1"/>
</dbReference>
<organism evidence="3 4">
    <name type="scientific">Ceratocystis pirilliformis</name>
    <dbReference type="NCBI Taxonomy" id="259994"/>
    <lineage>
        <taxon>Eukaryota</taxon>
        <taxon>Fungi</taxon>
        <taxon>Dikarya</taxon>
        <taxon>Ascomycota</taxon>
        <taxon>Pezizomycotina</taxon>
        <taxon>Sordariomycetes</taxon>
        <taxon>Hypocreomycetidae</taxon>
        <taxon>Microascales</taxon>
        <taxon>Ceratocystidaceae</taxon>
        <taxon>Ceratocystis</taxon>
    </lineage>
</organism>
<dbReference type="Pfam" id="PF03097">
    <property type="entry name" value="BRO1"/>
    <property type="match status" value="1"/>
</dbReference>
<evidence type="ECO:0000313" key="4">
    <source>
        <dbReference type="Proteomes" id="UP001583280"/>
    </source>
</evidence>
<dbReference type="Proteomes" id="UP001583280">
    <property type="component" value="Unassembled WGS sequence"/>
</dbReference>
<dbReference type="EMBL" id="JAWDJO010000099">
    <property type="protein sequence ID" value="KAL1893891.1"/>
    <property type="molecule type" value="Genomic_DNA"/>
</dbReference>
<evidence type="ECO:0000313" key="3">
    <source>
        <dbReference type="EMBL" id="KAL1893891.1"/>
    </source>
</evidence>
<comment type="similarity">
    <text evidence="1">Belongs to the palA/RIM20 family.</text>
</comment>
<sequence length="738" mass="83607">MTSNLSSPNALIVPFRVGATASYSDAICQYINTQYDQHPDMFRNDLQAIDTLRREAVTVREPHVSGITKLQAYAAQIVWIGGKFPIDIGVNFPWYPAFGCNSDRPVVRNNLKYELLNVLYNLAALYCHLADSTSRGTPEGLKTAASYFSQAAGVLAHMQTEILPGLRMSDPPEDMDDATLEALTQLCLAEAQECFWQKAVTDGYKDAIISKLAIRVSDLYGEAASASMKSNAISSQWIHHMSAKQHHFAAAAQYRMACDCLEKRRYGEEVARLKEALACVNDGLRETKSGYVSKTVTRDLSGLKGRIDEDLKRAEKDNDIIYLQPVPTRMELKPLDRVNMATLKCPREVSSPCNFLGEDSEFGPPLFSKLVPFAVHLAVSIYEGRRDRLVNNDIVQPLDRLSEALNATLDSLGLPGSLQALEKPLGLPPSLIQRAEEVRQANALHRVENSFRDIDKLVAADLKTFEEGKQILMREEEEDKRMRNTYRDMWTRPGSREDEQGKKLWTQMGEIDNYFKISLPSDKLVRSKYAMIKPQLQLLSGSDRALLDYVPSSRRTDVPEGLRTVLARLRSTYNDVQRLQSRRRKKIDMIREKARSDNVRSAISREATRLERAYPGVSLDAASFDEWLESRLDTMYEAELAALAADEDEQNHVLGELSRVHREFESQKRVVGDRGGREREEVLQKLNMAYDKYKELLENAEDGRKFYNDLSKIVGARFRDCAKAWANNRRLDAQSLEE</sequence>
<dbReference type="SMART" id="SM01041">
    <property type="entry name" value="BRO1"/>
    <property type="match status" value="1"/>
</dbReference>
<evidence type="ECO:0000256" key="1">
    <source>
        <dbReference type="ARBA" id="ARBA00038154"/>
    </source>
</evidence>
<dbReference type="InterPro" id="IPR038499">
    <property type="entry name" value="BRO1_sf"/>
</dbReference>
<dbReference type="InterPro" id="IPR025304">
    <property type="entry name" value="ALIX_V_dom"/>
</dbReference>
<reference evidence="3 4" key="1">
    <citation type="journal article" date="2024" name="IMA Fungus">
        <title>IMA Genome - F19 : A genome assembly and annotation guide to empower mycologists, including annotated draft genome sequences of Ceratocystis pirilliformis, Diaporthe australafricana, Fusarium ophioides, Paecilomyces lecythidis, and Sporothrix stenoceras.</title>
        <authorList>
            <person name="Aylward J."/>
            <person name="Wilson A.M."/>
            <person name="Visagie C.M."/>
            <person name="Spraker J."/>
            <person name="Barnes I."/>
            <person name="Buitendag C."/>
            <person name="Ceriani C."/>
            <person name="Del Mar Angel L."/>
            <person name="du Plessis D."/>
            <person name="Fuchs T."/>
            <person name="Gasser K."/>
            <person name="Kramer D."/>
            <person name="Li W."/>
            <person name="Munsamy K."/>
            <person name="Piso A."/>
            <person name="Price J.L."/>
            <person name="Sonnekus B."/>
            <person name="Thomas C."/>
            <person name="van der Nest A."/>
            <person name="van Dijk A."/>
            <person name="van Heerden A."/>
            <person name="van Vuuren N."/>
            <person name="Yilmaz N."/>
            <person name="Duong T.A."/>
            <person name="van der Merwe N.A."/>
            <person name="Wingfield M.J."/>
            <person name="Wingfield B.D."/>
        </authorList>
    </citation>
    <scope>NUCLEOTIDE SEQUENCE [LARGE SCALE GENOMIC DNA]</scope>
    <source>
        <strain evidence="3 4">CMW 12675</strain>
    </source>
</reference>
<feature type="domain" description="BRO1" evidence="2">
    <location>
        <begin position="1"/>
        <end position="405"/>
    </location>
</feature>
<dbReference type="InterPro" id="IPR004328">
    <property type="entry name" value="BRO1_dom"/>
</dbReference>
<keyword evidence="4" id="KW-1185">Reference proteome</keyword>
<dbReference type="Pfam" id="PF13949">
    <property type="entry name" value="ALIX_LYPXL_bnd"/>
    <property type="match status" value="1"/>
</dbReference>
<name>A0ABR3Z120_9PEZI</name>
<dbReference type="PANTHER" id="PTHR23030:SF39">
    <property type="entry name" value="PROGRAMMED CELL DEATH 6-INTERACTING PROTEIN"/>
    <property type="match status" value="1"/>
</dbReference>
<comment type="caution">
    <text evidence="3">The sequence shown here is derived from an EMBL/GenBank/DDBJ whole genome shotgun (WGS) entry which is preliminary data.</text>
</comment>
<proteinExistence type="inferred from homology"/>
<dbReference type="Gene3D" id="1.20.140.50">
    <property type="entry name" value="alix/aip1 like domains"/>
    <property type="match status" value="1"/>
</dbReference>
<dbReference type="PROSITE" id="PS51180">
    <property type="entry name" value="BRO1"/>
    <property type="match status" value="1"/>
</dbReference>
<dbReference type="Gene3D" id="1.25.40.280">
    <property type="entry name" value="alix/aip1 like domains"/>
    <property type="match status" value="1"/>
</dbReference>
<dbReference type="Gene3D" id="1.20.120.560">
    <property type="entry name" value="alix/aip1 in complex with the ypdl late domain"/>
    <property type="match status" value="1"/>
</dbReference>
<gene>
    <name evidence="3" type="primary">RIM20</name>
    <name evidence="3" type="ORF">Cpir12675_003867</name>
</gene>
<protein>
    <submittedName>
        <fullName evidence="3">PH-response regulator protein palA/rim20</fullName>
    </submittedName>
</protein>
<accession>A0ABR3Z120</accession>